<sequence length="923" mass="103851">MVIVAVILFLLIFIVGSGSAGAVIASRLSEDNDVSVLLLETGGSELNNDNIRVPLKVGSLQLSNEDWACDTVPQKCSHRSMVDQVRYQWSLIRFYFVCIKISRFAYHSKGGYVPITETRESPLPDIYSRSADELGMQTVDLNGEDMLGYTYMQTNIKDGERYGTAKAYLRPVLKRTNLHISVHSYVSKVLIEHKKAIGVEFIKNNRKTQVFANKEVIVSAGAVNSPTLLMLSGIGPKEHLQDLGYKINQSYSMTKDLSNTMWYELTGKGWNSYCGDEGHIFGQIKDRNKNEPGWPDYQLQFVNAAQDEDFIEEGLELNLKRETMIHTAAVITALFGVLYWFTSKQNPDYALNIKVNSTYDYIVVGSGSAGAVIANRLSEDSDVSVLLLETGGSELNNDNIRVPLKVGSLQMSNEDWAYYTVPQKYSHRAMVDQKSYWPRGRVLGGSSSINYLAFVRGSRHDYDQWAIEGCTGWSYKDVLPYFLKIEDIQIPDLFNSPYHSRGGNLPISESRVSPLPDVYSRSAKELGMKTVDLNGEDMIGYTYMQANIKDGERYGTARAYIRPVLKRTNLHISVHSYVTKVLIEQKKAIGVEFIKNNRKTQVFARKEVIVSAGAINSPTLLMLSGIGPMKHLEDLGIPVNADLPVGENLEDHMMFFMKYKINQSYTVTKDLSNSMTNTIWYELTGRGEGHVFGQMKDRNKNEPGWPDYQLQLFNGAQDEDFIEDGLKLNLKREIKDQLIKTGSKKEFTMLSILLHPKSKGSIRLKSADPFDYPIINPNYLQQPDDIKVLISAIKKSQQIASTKAMKEIDATLNKFVIDGICDKEKFDSDSYWECLLRHFAVSIYHPVSTCRMGGPNDKTAVVDQELRVRGIKGLRVADCSVVRRQVSGNTNAPCIMIGEKAADLIRGKDTVGEFRQQIKSLKL</sequence>
<dbReference type="EMBL" id="CAJPWZ010000731">
    <property type="protein sequence ID" value="CAG2200076.1"/>
    <property type="molecule type" value="Genomic_DNA"/>
</dbReference>
<feature type="signal peptide" evidence="6">
    <location>
        <begin position="1"/>
        <end position="20"/>
    </location>
</feature>
<comment type="caution">
    <text evidence="9">The sequence shown here is derived from an EMBL/GenBank/DDBJ whole genome shotgun (WGS) entry which is preliminary data.</text>
</comment>
<feature type="chain" id="PRO_5035756925" description="Glucose-methanol-choline oxidoreductase N-terminal domain-containing protein" evidence="6">
    <location>
        <begin position="21"/>
        <end position="923"/>
    </location>
</feature>
<reference evidence="9" key="1">
    <citation type="submission" date="2021-03" db="EMBL/GenBank/DDBJ databases">
        <authorList>
            <person name="Bekaert M."/>
        </authorList>
    </citation>
    <scope>NUCLEOTIDE SEQUENCE</scope>
</reference>
<keyword evidence="10" id="KW-1185">Reference proteome</keyword>
<keyword evidence="3 5" id="KW-0285">Flavoprotein</keyword>
<dbReference type="InterPro" id="IPR007867">
    <property type="entry name" value="GMC_OxRtase_C"/>
</dbReference>
<feature type="domain" description="Glucose-methanol-choline oxidoreductase N-terminal" evidence="8">
    <location>
        <begin position="613"/>
        <end position="627"/>
    </location>
</feature>
<dbReference type="GO" id="GO:0050660">
    <property type="term" value="F:flavin adenine dinucleotide binding"/>
    <property type="evidence" value="ECO:0007669"/>
    <property type="project" value="InterPro"/>
</dbReference>
<dbReference type="InterPro" id="IPR000172">
    <property type="entry name" value="GMC_OxRdtase_N"/>
</dbReference>
<evidence type="ECO:0000256" key="4">
    <source>
        <dbReference type="ARBA" id="ARBA00022827"/>
    </source>
</evidence>
<dbReference type="Proteomes" id="UP000683360">
    <property type="component" value="Unassembled WGS sequence"/>
</dbReference>
<evidence type="ECO:0000259" key="8">
    <source>
        <dbReference type="PROSITE" id="PS00624"/>
    </source>
</evidence>
<evidence type="ECO:0000256" key="3">
    <source>
        <dbReference type="ARBA" id="ARBA00022630"/>
    </source>
</evidence>
<dbReference type="PROSITE" id="PS00623">
    <property type="entry name" value="GMC_OXRED_1"/>
    <property type="match status" value="1"/>
</dbReference>
<comment type="cofactor">
    <cofactor evidence="1">
        <name>FAD</name>
        <dbReference type="ChEBI" id="CHEBI:57692"/>
    </cofactor>
</comment>
<proteinExistence type="inferred from homology"/>
<evidence type="ECO:0000313" key="9">
    <source>
        <dbReference type="EMBL" id="CAG2200076.1"/>
    </source>
</evidence>
<feature type="domain" description="Glucose-methanol-choline oxidoreductase N-terminal" evidence="8">
    <location>
        <begin position="221"/>
        <end position="235"/>
    </location>
</feature>
<evidence type="ECO:0000313" key="10">
    <source>
        <dbReference type="Proteomes" id="UP000683360"/>
    </source>
</evidence>
<dbReference type="InterPro" id="IPR012132">
    <property type="entry name" value="GMC_OxRdtase"/>
</dbReference>
<dbReference type="InterPro" id="IPR036188">
    <property type="entry name" value="FAD/NAD-bd_sf"/>
</dbReference>
<gene>
    <name evidence="9" type="ORF">MEDL_14765</name>
</gene>
<comment type="similarity">
    <text evidence="2 5">Belongs to the GMC oxidoreductase family.</text>
</comment>
<keyword evidence="4 5" id="KW-0274">FAD</keyword>
<dbReference type="SUPFAM" id="SSF54373">
    <property type="entry name" value="FAD-linked reductases, C-terminal domain"/>
    <property type="match status" value="1"/>
</dbReference>
<dbReference type="GO" id="GO:0016614">
    <property type="term" value="F:oxidoreductase activity, acting on CH-OH group of donors"/>
    <property type="evidence" value="ECO:0007669"/>
    <property type="project" value="InterPro"/>
</dbReference>
<dbReference type="PANTHER" id="PTHR11552">
    <property type="entry name" value="GLUCOSE-METHANOL-CHOLINE GMC OXIDOREDUCTASE"/>
    <property type="match status" value="1"/>
</dbReference>
<evidence type="ECO:0000256" key="2">
    <source>
        <dbReference type="ARBA" id="ARBA00010790"/>
    </source>
</evidence>
<feature type="domain" description="Glucose-methanol-choline oxidoreductase N-terminal" evidence="7">
    <location>
        <begin position="440"/>
        <end position="463"/>
    </location>
</feature>
<dbReference type="PROSITE" id="PS00624">
    <property type="entry name" value="GMC_OXRED_2"/>
    <property type="match status" value="2"/>
</dbReference>
<dbReference type="OrthoDB" id="269227at2759"/>
<keyword evidence="6" id="KW-0732">Signal</keyword>
<dbReference type="AlphaFoldDB" id="A0A8S3R0J0"/>
<evidence type="ECO:0000259" key="7">
    <source>
        <dbReference type="PROSITE" id="PS00623"/>
    </source>
</evidence>
<evidence type="ECO:0000256" key="6">
    <source>
        <dbReference type="SAM" id="SignalP"/>
    </source>
</evidence>
<protein>
    <recommendedName>
        <fullName evidence="7 8">Glucose-methanol-choline oxidoreductase N-terminal domain-containing protein</fullName>
    </recommendedName>
</protein>
<evidence type="ECO:0000256" key="5">
    <source>
        <dbReference type="RuleBase" id="RU003968"/>
    </source>
</evidence>
<dbReference type="Gene3D" id="3.50.50.60">
    <property type="entry name" value="FAD/NAD(P)-binding domain"/>
    <property type="match status" value="3"/>
</dbReference>
<dbReference type="Pfam" id="PF00732">
    <property type="entry name" value="GMC_oxred_N"/>
    <property type="match status" value="2"/>
</dbReference>
<name>A0A8S3R0J0_MYTED</name>
<dbReference type="SUPFAM" id="SSF51905">
    <property type="entry name" value="FAD/NAD(P)-binding domain"/>
    <property type="match status" value="2"/>
</dbReference>
<evidence type="ECO:0000256" key="1">
    <source>
        <dbReference type="ARBA" id="ARBA00001974"/>
    </source>
</evidence>
<accession>A0A8S3R0J0</accession>
<dbReference type="Pfam" id="PF05199">
    <property type="entry name" value="GMC_oxred_C"/>
    <property type="match status" value="1"/>
</dbReference>
<organism evidence="9 10">
    <name type="scientific">Mytilus edulis</name>
    <name type="common">Blue mussel</name>
    <dbReference type="NCBI Taxonomy" id="6550"/>
    <lineage>
        <taxon>Eukaryota</taxon>
        <taxon>Metazoa</taxon>
        <taxon>Spiralia</taxon>
        <taxon>Lophotrochozoa</taxon>
        <taxon>Mollusca</taxon>
        <taxon>Bivalvia</taxon>
        <taxon>Autobranchia</taxon>
        <taxon>Pteriomorphia</taxon>
        <taxon>Mytilida</taxon>
        <taxon>Mytiloidea</taxon>
        <taxon>Mytilidae</taxon>
        <taxon>Mytilinae</taxon>
        <taxon>Mytilus</taxon>
    </lineage>
</organism>
<dbReference type="Gene3D" id="3.30.560.10">
    <property type="entry name" value="Glucose Oxidase, domain 3"/>
    <property type="match status" value="1"/>
</dbReference>
<dbReference type="PANTHER" id="PTHR11552:SF147">
    <property type="entry name" value="CHOLINE DEHYDROGENASE, MITOCHONDRIAL"/>
    <property type="match status" value="1"/>
</dbReference>